<dbReference type="AlphaFoldDB" id="A0A1B6CLD7"/>
<name>A0A1B6CLD7_9HEMI</name>
<gene>
    <name evidence="1" type="ORF">g.4566</name>
</gene>
<feature type="non-terminal residue" evidence="1">
    <location>
        <position position="413"/>
    </location>
</feature>
<evidence type="ECO:0000313" key="1">
    <source>
        <dbReference type="EMBL" id="JAS14198.1"/>
    </source>
</evidence>
<accession>A0A1B6CLD7</accession>
<protein>
    <submittedName>
        <fullName evidence="1">Uncharacterized protein</fullName>
    </submittedName>
</protein>
<dbReference type="EMBL" id="GEDC01023100">
    <property type="protein sequence ID" value="JAS14198.1"/>
    <property type="molecule type" value="Transcribed_RNA"/>
</dbReference>
<proteinExistence type="predicted"/>
<sequence length="413" mass="47102">MSEPVNRATMGNVNAARLNGDLMRIIGLSNVTNKRKRNPEGFSTNKITKIEELVGTSNIVQHSRNIVGKLEDDKNFMKDKYFEFTKMLTQTLAMDEFRIFKNNSSYSRDVKFKLRQTYMEGLRKKAVKDATAVENNSVQEMYTPAQPTASNILTVTHEGSPFSIPFINEVPSSDTNVVNDVSSHPMVCASVTSPAPKPVLVSPLNKENFFTFEPITQPTNTEDYLRETLGLMFSPHVNRISHVNETITANNYQPISNQGDPDLTIPLFNQNIRNSFSVPYNNDKHFIDQEEQTKLPKYNQFIDGSLQAQAYKEYSIDQGRSKLSQYNQFIEGRSPIQIYNEQSLPLYRPKRSLSCRINKILSEIQYLGEDQPTCTCNNGQRLYMPHPAARYLDKPSVCHHLSNPYPYPYKGVQ</sequence>
<organism evidence="1">
    <name type="scientific">Clastoptera arizonana</name>
    <name type="common">Arizona spittle bug</name>
    <dbReference type="NCBI Taxonomy" id="38151"/>
    <lineage>
        <taxon>Eukaryota</taxon>
        <taxon>Metazoa</taxon>
        <taxon>Ecdysozoa</taxon>
        <taxon>Arthropoda</taxon>
        <taxon>Hexapoda</taxon>
        <taxon>Insecta</taxon>
        <taxon>Pterygota</taxon>
        <taxon>Neoptera</taxon>
        <taxon>Paraneoptera</taxon>
        <taxon>Hemiptera</taxon>
        <taxon>Auchenorrhyncha</taxon>
        <taxon>Cercopoidea</taxon>
        <taxon>Clastopteridae</taxon>
        <taxon>Clastoptera</taxon>
    </lineage>
</organism>
<reference evidence="1" key="1">
    <citation type="submission" date="2015-12" db="EMBL/GenBank/DDBJ databases">
        <title>De novo transcriptome assembly of four potential Pierce s Disease insect vectors from Arizona vineyards.</title>
        <authorList>
            <person name="Tassone E.E."/>
        </authorList>
    </citation>
    <scope>NUCLEOTIDE SEQUENCE</scope>
</reference>